<evidence type="ECO:0000313" key="4">
    <source>
        <dbReference type="Proteomes" id="UP001190700"/>
    </source>
</evidence>
<feature type="compositionally biased region" description="Acidic residues" evidence="1">
    <location>
        <begin position="1"/>
        <end position="26"/>
    </location>
</feature>
<comment type="caution">
    <text evidence="3">The sequence shown here is derived from an EMBL/GenBank/DDBJ whole genome shotgun (WGS) entry which is preliminary data.</text>
</comment>
<feature type="region of interest" description="Disordered" evidence="1">
    <location>
        <begin position="533"/>
        <end position="601"/>
    </location>
</feature>
<feature type="compositionally biased region" description="Polar residues" evidence="1">
    <location>
        <begin position="533"/>
        <end position="543"/>
    </location>
</feature>
<dbReference type="EMBL" id="LGRX02033083">
    <property type="protein sequence ID" value="KAK3243142.1"/>
    <property type="molecule type" value="Genomic_DNA"/>
</dbReference>
<evidence type="ECO:0000256" key="1">
    <source>
        <dbReference type="SAM" id="MobiDB-lite"/>
    </source>
</evidence>
<keyword evidence="2" id="KW-0472">Membrane</keyword>
<feature type="region of interest" description="Disordered" evidence="1">
    <location>
        <begin position="112"/>
        <end position="134"/>
    </location>
</feature>
<dbReference type="Proteomes" id="UP001190700">
    <property type="component" value="Unassembled WGS sequence"/>
</dbReference>
<keyword evidence="4" id="KW-1185">Reference proteome</keyword>
<sequence>MESGDDSDEDEIPLDYDTEGYDESTTNDDASGPPTAPDQEALHPIHHHSYMARSMVNHRHIPASFRRMGSPPPPTPAAPAVVRGREEHIPDQPSAASAMVLMKTNDWMEEDHDNPPQSLSAAMSTTTANHQQVPPAELQRLTSKAFEEMSPDMNNWFTRTAVCYTLCNDDPKKSILVMSQRMGQYLTLSVMIVDTGSMLFVMNKVHQETLGLKVHSSTATVDTSMGSGGTQQHRQWGTGELMLVIAPGTSDEMVLADVTGISPSSHVSFDVLLSVDILHAMSAGVLPATPGRGAALAYHPHNQRGDFERKAYLPLKVFKDHHAAPRPAAQFGGGAEWTAHLDNMTAVRASPRHPVDARRPASRFRPALMALLAFILLASFIHPTQAHDEGSSCSEVASCSATASLLTIIGLSGAVACVMAAFFKWHGHQQASPLAWPFAHFKTSPPLTLVTLAPWHGTTQETACPFCNRGACQGITRPQACHLSGGTGLYTRWVSDGKVPSHLMPLLMLVVNTSRTASGQAPLTRVSFRQQYGNLRPSSDTPETPNPAILSLPIPTPAPHPTNTSAPQPISPLHHEPCPSDRCDLPRTHKTMAPPHTALPHHRQHLHVRQVDHPATSAQQGG</sequence>
<keyword evidence="2" id="KW-1133">Transmembrane helix</keyword>
<feature type="transmembrane region" description="Helical" evidence="2">
    <location>
        <begin position="367"/>
        <end position="383"/>
    </location>
</feature>
<dbReference type="AlphaFoldDB" id="A0AAE0EWW5"/>
<feature type="transmembrane region" description="Helical" evidence="2">
    <location>
        <begin position="403"/>
        <end position="423"/>
    </location>
</feature>
<evidence type="ECO:0000256" key="2">
    <source>
        <dbReference type="SAM" id="Phobius"/>
    </source>
</evidence>
<evidence type="ECO:0000313" key="3">
    <source>
        <dbReference type="EMBL" id="KAK3243142.1"/>
    </source>
</evidence>
<name>A0AAE0EWW5_9CHLO</name>
<organism evidence="3 4">
    <name type="scientific">Cymbomonas tetramitiformis</name>
    <dbReference type="NCBI Taxonomy" id="36881"/>
    <lineage>
        <taxon>Eukaryota</taxon>
        <taxon>Viridiplantae</taxon>
        <taxon>Chlorophyta</taxon>
        <taxon>Pyramimonadophyceae</taxon>
        <taxon>Pyramimonadales</taxon>
        <taxon>Pyramimonadaceae</taxon>
        <taxon>Cymbomonas</taxon>
    </lineage>
</organism>
<protein>
    <submittedName>
        <fullName evidence="3">Uncharacterized protein</fullName>
    </submittedName>
</protein>
<feature type="compositionally biased region" description="Polar residues" evidence="1">
    <location>
        <begin position="115"/>
        <end position="132"/>
    </location>
</feature>
<feature type="compositionally biased region" description="Basic and acidic residues" evidence="1">
    <location>
        <begin position="573"/>
        <end position="587"/>
    </location>
</feature>
<proteinExistence type="predicted"/>
<gene>
    <name evidence="3" type="ORF">CYMTET_47199</name>
</gene>
<reference evidence="3 4" key="1">
    <citation type="journal article" date="2015" name="Genome Biol. Evol.">
        <title>Comparative Genomics of a Bacterivorous Green Alga Reveals Evolutionary Causalities and Consequences of Phago-Mixotrophic Mode of Nutrition.</title>
        <authorList>
            <person name="Burns J.A."/>
            <person name="Paasch A."/>
            <person name="Narechania A."/>
            <person name="Kim E."/>
        </authorList>
    </citation>
    <scope>NUCLEOTIDE SEQUENCE [LARGE SCALE GENOMIC DNA]</scope>
    <source>
        <strain evidence="3 4">PLY_AMNH</strain>
    </source>
</reference>
<accession>A0AAE0EWW5</accession>
<feature type="region of interest" description="Disordered" evidence="1">
    <location>
        <begin position="1"/>
        <end position="41"/>
    </location>
</feature>
<keyword evidence="2" id="KW-0812">Transmembrane</keyword>